<evidence type="ECO:0000256" key="5">
    <source>
        <dbReference type="PIRSR" id="PIRSR604254-1"/>
    </source>
</evidence>
<dbReference type="STRING" id="54.SAMN02745121_03435"/>
<dbReference type="Pfam" id="PF03006">
    <property type="entry name" value="HlyIII"/>
    <property type="match status" value="1"/>
</dbReference>
<feature type="binding site" evidence="5">
    <location>
        <position position="202"/>
    </location>
    <ligand>
        <name>Zn(2+)</name>
        <dbReference type="ChEBI" id="CHEBI:29105"/>
    </ligand>
</feature>
<evidence type="ECO:0000256" key="3">
    <source>
        <dbReference type="ARBA" id="ARBA00022989"/>
    </source>
</evidence>
<keyword evidence="5" id="KW-0862">Zinc</keyword>
<dbReference type="EMBL" id="FOMX01000010">
    <property type="protein sequence ID" value="SFE21410.1"/>
    <property type="molecule type" value="Genomic_DNA"/>
</dbReference>
<feature type="transmembrane region" description="Helical" evidence="6">
    <location>
        <begin position="113"/>
        <end position="135"/>
    </location>
</feature>
<sequence length="221" mass="23598">MYPRALVSRTSPTSSVLRPRLRGVADIYAAALAVPAVVALVAYAREGAATLSALVYGVSLVVLLVGSAVYHLPGWPLRTALWLRKLDHANIYLLIAGTATPLALALDGPASVWLLSAMWLAAGLGIIKTFAWPHAPRKLSAALYVLMGCFTLPTAPALRAAADEVFLLFAAGGLLYVLGAVIYALRWPNPAPLVFGYHELFHVFVFSAALVHYLAIWALVV</sequence>
<name>A0A1I1YTS9_9BACT</name>
<feature type="transmembrane region" description="Helical" evidence="6">
    <location>
        <begin position="89"/>
        <end position="106"/>
    </location>
</feature>
<evidence type="ECO:0000313" key="7">
    <source>
        <dbReference type="EMBL" id="SFE21410.1"/>
    </source>
</evidence>
<proteinExistence type="predicted"/>
<dbReference type="PANTHER" id="PTHR20855:SF3">
    <property type="entry name" value="LD03007P"/>
    <property type="match status" value="1"/>
</dbReference>
<dbReference type="GO" id="GO:0046872">
    <property type="term" value="F:metal ion binding"/>
    <property type="evidence" value="ECO:0007669"/>
    <property type="project" value="UniProtKB-KW"/>
</dbReference>
<keyword evidence="3 6" id="KW-1133">Transmembrane helix</keyword>
<feature type="transmembrane region" description="Helical" evidence="6">
    <location>
        <begin position="27"/>
        <end position="44"/>
    </location>
</feature>
<feature type="transmembrane region" description="Helical" evidence="6">
    <location>
        <begin position="165"/>
        <end position="185"/>
    </location>
</feature>
<comment type="subcellular location">
    <subcellularLocation>
        <location evidence="1">Membrane</location>
        <topology evidence="1">Multi-pass membrane protein</topology>
    </subcellularLocation>
</comment>
<dbReference type="InterPro" id="IPR004254">
    <property type="entry name" value="AdipoR/HlyIII-related"/>
</dbReference>
<reference evidence="8" key="1">
    <citation type="submission" date="2016-10" db="EMBL/GenBank/DDBJ databases">
        <authorList>
            <person name="Varghese N."/>
            <person name="Submissions S."/>
        </authorList>
    </citation>
    <scope>NUCLEOTIDE SEQUENCE [LARGE SCALE GENOMIC DNA]</scope>
    <source>
        <strain evidence="8">ATCC 25963</strain>
    </source>
</reference>
<feature type="binding site" evidence="5">
    <location>
        <position position="198"/>
    </location>
    <ligand>
        <name>Zn(2+)</name>
        <dbReference type="ChEBI" id="CHEBI:29105"/>
    </ligand>
</feature>
<evidence type="ECO:0000313" key="8">
    <source>
        <dbReference type="Proteomes" id="UP000199400"/>
    </source>
</evidence>
<evidence type="ECO:0000256" key="2">
    <source>
        <dbReference type="ARBA" id="ARBA00022692"/>
    </source>
</evidence>
<evidence type="ECO:0000256" key="4">
    <source>
        <dbReference type="ARBA" id="ARBA00023136"/>
    </source>
</evidence>
<gene>
    <name evidence="7" type="ORF">SAMN02745121_03435</name>
</gene>
<feature type="transmembrane region" description="Helical" evidence="6">
    <location>
        <begin position="141"/>
        <end position="158"/>
    </location>
</feature>
<feature type="transmembrane region" description="Helical" evidence="6">
    <location>
        <begin position="51"/>
        <end position="69"/>
    </location>
</feature>
<evidence type="ECO:0000256" key="6">
    <source>
        <dbReference type="SAM" id="Phobius"/>
    </source>
</evidence>
<dbReference type="PANTHER" id="PTHR20855">
    <property type="entry name" value="ADIPOR/PROGESTIN RECEPTOR-RELATED"/>
    <property type="match status" value="1"/>
</dbReference>
<keyword evidence="8" id="KW-1185">Reference proteome</keyword>
<dbReference type="AlphaFoldDB" id="A0A1I1YTS9"/>
<dbReference type="Proteomes" id="UP000199400">
    <property type="component" value="Unassembled WGS sequence"/>
</dbReference>
<keyword evidence="2 6" id="KW-0812">Transmembrane</keyword>
<evidence type="ECO:0000256" key="1">
    <source>
        <dbReference type="ARBA" id="ARBA00004141"/>
    </source>
</evidence>
<protein>
    <submittedName>
        <fullName evidence="7">Hemolysin III</fullName>
    </submittedName>
</protein>
<dbReference type="GO" id="GO:0016020">
    <property type="term" value="C:membrane"/>
    <property type="evidence" value="ECO:0007669"/>
    <property type="project" value="UniProtKB-SubCell"/>
</dbReference>
<organism evidence="7 8">
    <name type="scientific">Nannocystis exedens</name>
    <dbReference type="NCBI Taxonomy" id="54"/>
    <lineage>
        <taxon>Bacteria</taxon>
        <taxon>Pseudomonadati</taxon>
        <taxon>Myxococcota</taxon>
        <taxon>Polyangia</taxon>
        <taxon>Nannocystales</taxon>
        <taxon>Nannocystaceae</taxon>
        <taxon>Nannocystis</taxon>
    </lineage>
</organism>
<feature type="binding site" evidence="5">
    <location>
        <position position="71"/>
    </location>
    <ligand>
        <name>Zn(2+)</name>
        <dbReference type="ChEBI" id="CHEBI:29105"/>
    </ligand>
</feature>
<keyword evidence="5" id="KW-0479">Metal-binding</keyword>
<feature type="transmembrane region" description="Helical" evidence="6">
    <location>
        <begin position="200"/>
        <end position="220"/>
    </location>
</feature>
<keyword evidence="4 6" id="KW-0472">Membrane</keyword>
<accession>A0A1I1YTS9</accession>